<proteinExistence type="predicted"/>
<sequence length="124" mass="13308">MHTSISVGHNGIRVEPVQTSVRLLTYLSGASMRRRMTAPTNNVEAYNGFSGWLRFGNCGVAADDDLIEPEDLAELSPYLTEHVIQLDGEDVTEAACSGCHRPLGGIRPALDCGPPDVQPAVPHP</sequence>
<dbReference type="GO" id="GO:0004803">
    <property type="term" value="F:transposase activity"/>
    <property type="evidence" value="ECO:0007669"/>
    <property type="project" value="InterPro"/>
</dbReference>
<dbReference type="EMBL" id="PYBJ01000045">
    <property type="protein sequence ID" value="PSM37221.1"/>
    <property type="molecule type" value="Genomic_DNA"/>
</dbReference>
<organism evidence="2 3">
    <name type="scientific">Streptomyces dioscori</name>
    <dbReference type="NCBI Taxonomy" id="2109333"/>
    <lineage>
        <taxon>Bacteria</taxon>
        <taxon>Bacillati</taxon>
        <taxon>Actinomycetota</taxon>
        <taxon>Actinomycetes</taxon>
        <taxon>Kitasatosporales</taxon>
        <taxon>Streptomycetaceae</taxon>
        <taxon>Streptomyces</taxon>
        <taxon>Streptomyces aurantiacus group</taxon>
    </lineage>
</organism>
<dbReference type="Pfam" id="PF01526">
    <property type="entry name" value="DDE_Tnp_Tn3"/>
    <property type="match status" value="1"/>
</dbReference>
<accession>A0A2P8PTC0</accession>
<dbReference type="InterPro" id="IPR002513">
    <property type="entry name" value="Tn3_Tnp_DDE_dom"/>
</dbReference>
<dbReference type="OrthoDB" id="5292689at2"/>
<feature type="domain" description="Tn3 transposase DDE" evidence="1">
    <location>
        <begin position="19"/>
        <end position="64"/>
    </location>
</feature>
<evidence type="ECO:0000313" key="2">
    <source>
        <dbReference type="EMBL" id="PSM37221.1"/>
    </source>
</evidence>
<dbReference type="GO" id="GO:0006313">
    <property type="term" value="P:DNA transposition"/>
    <property type="evidence" value="ECO:0007669"/>
    <property type="project" value="InterPro"/>
</dbReference>
<dbReference type="RefSeq" id="WP_159074426.1">
    <property type="nucleotide sequence ID" value="NZ_KZ679069.1"/>
</dbReference>
<evidence type="ECO:0000259" key="1">
    <source>
        <dbReference type="Pfam" id="PF01526"/>
    </source>
</evidence>
<reference evidence="2 3" key="1">
    <citation type="submission" date="2018-03" db="EMBL/GenBank/DDBJ databases">
        <title>Streptomyces dioscori sp. nov., a novel endophytic actinobacterium isolated from bulbil of Dioscorea bulbifera L.</title>
        <authorList>
            <person name="Zhikuan W."/>
        </authorList>
    </citation>
    <scope>NUCLEOTIDE SEQUENCE [LARGE SCALE GENOMIC DNA]</scope>
    <source>
        <strain evidence="2 3">A217</strain>
    </source>
</reference>
<comment type="caution">
    <text evidence="2">The sequence shown here is derived from an EMBL/GenBank/DDBJ whole genome shotgun (WGS) entry which is preliminary data.</text>
</comment>
<dbReference type="AlphaFoldDB" id="A0A2P8PTC0"/>
<evidence type="ECO:0000313" key="3">
    <source>
        <dbReference type="Proteomes" id="UP000240429"/>
    </source>
</evidence>
<gene>
    <name evidence="2" type="ORF">C6Y14_43380</name>
</gene>
<keyword evidence="3" id="KW-1185">Reference proteome</keyword>
<dbReference type="Proteomes" id="UP000240429">
    <property type="component" value="Unassembled WGS sequence"/>
</dbReference>
<name>A0A2P8PTC0_9ACTN</name>
<protein>
    <recommendedName>
        <fullName evidence="1">Tn3 transposase DDE domain-containing protein</fullName>
    </recommendedName>
</protein>